<reference evidence="11" key="1">
    <citation type="submission" date="2021-01" db="EMBL/GenBank/DDBJ databases">
        <authorList>
            <person name="Kaushik A."/>
        </authorList>
    </citation>
    <scope>NUCLEOTIDE SEQUENCE</scope>
    <source>
        <strain evidence="11">AG4-RS23</strain>
    </source>
</reference>
<dbReference type="GO" id="GO:0005506">
    <property type="term" value="F:iron ion binding"/>
    <property type="evidence" value="ECO:0007669"/>
    <property type="project" value="InterPro"/>
</dbReference>
<keyword evidence="5 9" id="KW-0479">Metal-binding</keyword>
<evidence type="ECO:0000256" key="2">
    <source>
        <dbReference type="ARBA" id="ARBA00005179"/>
    </source>
</evidence>
<comment type="cofactor">
    <cofactor evidence="1 9">
        <name>heme</name>
        <dbReference type="ChEBI" id="CHEBI:30413"/>
    </cofactor>
</comment>
<comment type="caution">
    <text evidence="11">The sequence shown here is derived from an EMBL/GenBank/DDBJ whole genome shotgun (WGS) entry which is preliminary data.</text>
</comment>
<keyword evidence="4 9" id="KW-0349">Heme</keyword>
<evidence type="ECO:0000256" key="10">
    <source>
        <dbReference type="RuleBase" id="RU000461"/>
    </source>
</evidence>
<evidence type="ECO:0000256" key="8">
    <source>
        <dbReference type="ARBA" id="ARBA00023033"/>
    </source>
</evidence>
<evidence type="ECO:0000256" key="4">
    <source>
        <dbReference type="ARBA" id="ARBA00022617"/>
    </source>
</evidence>
<sequence>MISYPDLVDWSKITGMLPYGERWRAQRRLTHLSLHKKASKDFWPLVVRQARLAMQRIVKTPDGFVREIRRMSGSTLLSAVYGYEVTSAHDPLVEVVENALDHLCDAGVPGNFMVNIIPWIRYIPGWVPGTGWKKTVREWRKERDEMVDVPFNYTKRQIAEGTAPHSILKTLLAGIEAKPGLGDAHGEEEDRIKWVTGTLFGAGSDTSAASTLVFILAMVLNQDVFAKVQGEVDTVIGHDRLPEMSDRESLPYVECVMKEVLRWQPVVPLGIPHAVIEDDEYRGWSIPKGSTVMGNIWAISYDEAVYHEPERFNPDRFLDPRVPAAPAFGFGRRSCPGVHLAESTLFITITSLLALFDIRPAKDEDGKEIIPEIKMKANALVSYPADFKCSITPRSEKAVRILNTSVLDA</sequence>
<dbReference type="GO" id="GO:0016705">
    <property type="term" value="F:oxidoreductase activity, acting on paired donors, with incorporation or reduction of molecular oxygen"/>
    <property type="evidence" value="ECO:0007669"/>
    <property type="project" value="InterPro"/>
</dbReference>
<evidence type="ECO:0000313" key="11">
    <source>
        <dbReference type="EMBL" id="CAE6473336.1"/>
    </source>
</evidence>
<keyword evidence="7 9" id="KW-0408">Iron</keyword>
<name>A0A8H3GUA6_9AGAM</name>
<proteinExistence type="inferred from homology"/>
<evidence type="ECO:0000256" key="5">
    <source>
        <dbReference type="ARBA" id="ARBA00022723"/>
    </source>
</evidence>
<dbReference type="Pfam" id="PF00067">
    <property type="entry name" value="p450"/>
    <property type="match status" value="1"/>
</dbReference>
<evidence type="ECO:0000256" key="3">
    <source>
        <dbReference type="ARBA" id="ARBA00010617"/>
    </source>
</evidence>
<gene>
    <name evidence="11" type="ORF">RDB_LOCUS86371</name>
</gene>
<keyword evidence="8 10" id="KW-0503">Monooxygenase</keyword>
<dbReference type="PRINTS" id="PR00385">
    <property type="entry name" value="P450"/>
</dbReference>
<evidence type="ECO:0000256" key="6">
    <source>
        <dbReference type="ARBA" id="ARBA00023002"/>
    </source>
</evidence>
<organism evidence="11 12">
    <name type="scientific">Rhizoctonia solani</name>
    <dbReference type="NCBI Taxonomy" id="456999"/>
    <lineage>
        <taxon>Eukaryota</taxon>
        <taxon>Fungi</taxon>
        <taxon>Dikarya</taxon>
        <taxon>Basidiomycota</taxon>
        <taxon>Agaricomycotina</taxon>
        <taxon>Agaricomycetes</taxon>
        <taxon>Cantharellales</taxon>
        <taxon>Ceratobasidiaceae</taxon>
        <taxon>Rhizoctonia</taxon>
    </lineage>
</organism>
<dbReference type="CDD" id="cd11065">
    <property type="entry name" value="CYP64-like"/>
    <property type="match status" value="1"/>
</dbReference>
<accession>A0A8H3GUA6</accession>
<dbReference type="InterPro" id="IPR001128">
    <property type="entry name" value="Cyt_P450"/>
</dbReference>
<keyword evidence="6 10" id="KW-0560">Oxidoreductase</keyword>
<dbReference type="EMBL" id="CAJMWY010001692">
    <property type="protein sequence ID" value="CAE6473336.1"/>
    <property type="molecule type" value="Genomic_DNA"/>
</dbReference>
<comment type="similarity">
    <text evidence="3 10">Belongs to the cytochrome P450 family.</text>
</comment>
<dbReference type="GO" id="GO:0020037">
    <property type="term" value="F:heme binding"/>
    <property type="evidence" value="ECO:0007669"/>
    <property type="project" value="InterPro"/>
</dbReference>
<dbReference type="PANTHER" id="PTHR46300:SF7">
    <property type="entry name" value="P450, PUTATIVE (EUROFUNG)-RELATED"/>
    <property type="match status" value="1"/>
</dbReference>
<dbReference type="InterPro" id="IPR002401">
    <property type="entry name" value="Cyt_P450_E_grp-I"/>
</dbReference>
<feature type="binding site" description="axial binding residue" evidence="9">
    <location>
        <position position="335"/>
    </location>
    <ligand>
        <name>heme</name>
        <dbReference type="ChEBI" id="CHEBI:30413"/>
    </ligand>
    <ligandPart>
        <name>Fe</name>
        <dbReference type="ChEBI" id="CHEBI:18248"/>
    </ligandPart>
</feature>
<evidence type="ECO:0008006" key="13">
    <source>
        <dbReference type="Google" id="ProtNLM"/>
    </source>
</evidence>
<evidence type="ECO:0000313" key="12">
    <source>
        <dbReference type="Proteomes" id="UP000663861"/>
    </source>
</evidence>
<dbReference type="SUPFAM" id="SSF48264">
    <property type="entry name" value="Cytochrome P450"/>
    <property type="match status" value="1"/>
</dbReference>
<dbReference type="PANTHER" id="PTHR46300">
    <property type="entry name" value="P450, PUTATIVE (EUROFUNG)-RELATED-RELATED"/>
    <property type="match status" value="1"/>
</dbReference>
<dbReference type="GO" id="GO:0004497">
    <property type="term" value="F:monooxygenase activity"/>
    <property type="evidence" value="ECO:0007669"/>
    <property type="project" value="UniProtKB-KW"/>
</dbReference>
<comment type="pathway">
    <text evidence="2">Secondary metabolite biosynthesis.</text>
</comment>
<dbReference type="Proteomes" id="UP000663861">
    <property type="component" value="Unassembled WGS sequence"/>
</dbReference>
<evidence type="ECO:0000256" key="9">
    <source>
        <dbReference type="PIRSR" id="PIRSR602401-1"/>
    </source>
</evidence>
<dbReference type="Gene3D" id="1.10.630.10">
    <property type="entry name" value="Cytochrome P450"/>
    <property type="match status" value="1"/>
</dbReference>
<dbReference type="InterPro" id="IPR050364">
    <property type="entry name" value="Cytochrome_P450_fung"/>
</dbReference>
<dbReference type="AlphaFoldDB" id="A0A8H3GUA6"/>
<protein>
    <recommendedName>
        <fullName evidence="13">O-methylsterigmatocystin oxidoreductase</fullName>
    </recommendedName>
</protein>
<dbReference type="InterPro" id="IPR017972">
    <property type="entry name" value="Cyt_P450_CS"/>
</dbReference>
<dbReference type="PROSITE" id="PS00086">
    <property type="entry name" value="CYTOCHROME_P450"/>
    <property type="match status" value="1"/>
</dbReference>
<evidence type="ECO:0000256" key="1">
    <source>
        <dbReference type="ARBA" id="ARBA00001971"/>
    </source>
</evidence>
<dbReference type="PRINTS" id="PR00463">
    <property type="entry name" value="EP450I"/>
</dbReference>
<dbReference type="InterPro" id="IPR036396">
    <property type="entry name" value="Cyt_P450_sf"/>
</dbReference>
<evidence type="ECO:0000256" key="7">
    <source>
        <dbReference type="ARBA" id="ARBA00023004"/>
    </source>
</evidence>